<keyword evidence="4 5" id="KW-0472">Membrane</keyword>
<comment type="subcellular location">
    <subcellularLocation>
        <location evidence="1">Cell membrane</location>
        <topology evidence="1">Multi-pass membrane protein</topology>
    </subcellularLocation>
</comment>
<dbReference type="PANTHER" id="PTHR46494">
    <property type="entry name" value="CORA FAMILY METAL ION TRANSPORTER (EUROFUNG)"/>
    <property type="match status" value="1"/>
</dbReference>
<dbReference type="Gene3D" id="1.20.58.340">
    <property type="entry name" value="Magnesium transport protein CorA, transmembrane region"/>
    <property type="match status" value="1"/>
</dbReference>
<keyword evidence="3 5" id="KW-1133">Transmembrane helix</keyword>
<gene>
    <name evidence="6" type="ORF">Daesc_007436</name>
</gene>
<dbReference type="GO" id="GO:0015095">
    <property type="term" value="F:magnesium ion transmembrane transporter activity"/>
    <property type="evidence" value="ECO:0007669"/>
    <property type="project" value="TreeGrafter"/>
</dbReference>
<evidence type="ECO:0000256" key="5">
    <source>
        <dbReference type="SAM" id="Phobius"/>
    </source>
</evidence>
<dbReference type="GO" id="GO:0015087">
    <property type="term" value="F:cobalt ion transmembrane transporter activity"/>
    <property type="evidence" value="ECO:0007669"/>
    <property type="project" value="TreeGrafter"/>
</dbReference>
<evidence type="ECO:0000313" key="6">
    <source>
        <dbReference type="EMBL" id="KAK6950908.1"/>
    </source>
</evidence>
<evidence type="ECO:0000256" key="2">
    <source>
        <dbReference type="ARBA" id="ARBA00022692"/>
    </source>
</evidence>
<dbReference type="PANTHER" id="PTHR46494:SF1">
    <property type="entry name" value="CORA FAMILY METAL ION TRANSPORTER (EUROFUNG)"/>
    <property type="match status" value="1"/>
</dbReference>
<dbReference type="Proteomes" id="UP001369815">
    <property type="component" value="Unassembled WGS sequence"/>
</dbReference>
<dbReference type="GO" id="GO:0000287">
    <property type="term" value="F:magnesium ion binding"/>
    <property type="evidence" value="ECO:0007669"/>
    <property type="project" value="TreeGrafter"/>
</dbReference>
<dbReference type="Pfam" id="PF01544">
    <property type="entry name" value="CorA"/>
    <property type="match status" value="1"/>
</dbReference>
<dbReference type="SUPFAM" id="SSF144083">
    <property type="entry name" value="Magnesium transport protein CorA, transmembrane region"/>
    <property type="match status" value="1"/>
</dbReference>
<evidence type="ECO:0000256" key="3">
    <source>
        <dbReference type="ARBA" id="ARBA00022989"/>
    </source>
</evidence>
<name>A0AAX6MDY4_9PEZI</name>
<dbReference type="InterPro" id="IPR045863">
    <property type="entry name" value="CorA_TM1_TM2"/>
</dbReference>
<evidence type="ECO:0000256" key="1">
    <source>
        <dbReference type="ARBA" id="ARBA00004651"/>
    </source>
</evidence>
<dbReference type="GO" id="GO:0050897">
    <property type="term" value="F:cobalt ion binding"/>
    <property type="evidence" value="ECO:0007669"/>
    <property type="project" value="TreeGrafter"/>
</dbReference>
<dbReference type="AlphaFoldDB" id="A0AAX6MDY4"/>
<accession>A0AAX6MDY4</accession>
<protein>
    <submittedName>
        <fullName evidence="6">Uncharacterized protein</fullName>
    </submittedName>
</protein>
<reference evidence="6 7" key="1">
    <citation type="journal article" date="2024" name="Front Chem Biol">
        <title>Unveiling the potential of Daldinia eschscholtzii MFLUCC 19-0629 through bioactivity and bioinformatics studies for enhanced sustainable agriculture production.</title>
        <authorList>
            <person name="Brooks S."/>
            <person name="Weaver J.A."/>
            <person name="Klomchit A."/>
            <person name="Alharthi S.A."/>
            <person name="Onlamun T."/>
            <person name="Nurani R."/>
            <person name="Vong T.K."/>
            <person name="Alberti F."/>
            <person name="Greco C."/>
        </authorList>
    </citation>
    <scope>NUCLEOTIDE SEQUENCE [LARGE SCALE GENOMIC DNA]</scope>
    <source>
        <strain evidence="6">MFLUCC 19-0629</strain>
    </source>
</reference>
<sequence length="580" mass="66777">MQRLTRGGGASGNGSVHTYIHDEVKLDPNDLIPDRKLGSITKYDDYFNGDIYEDQPSKYEQEWEIDTAKYPYLKHVKSLSAAWPHLRYLAQWMEITTSPTKWQLIKDLPPRELTELRKERAERTNIAAVDFVSGQPAPIISYIKTPGSLAESLRQPAVAGASRLYVVEDLSRDVIECLGMELDIDPLFFREHINDYTWYNTRDPWVELPDLDIVSRDRPYFRLTYNQPRYFKTPESFKEAERQAGRFNVLRRLDADDGHESPFDEKSATVALVRSKASLWIRPAKADQQAIGVLLIDPSITEGYPLWRGYRPFKNSPTPNNQTRYNVPPKTNLFEDLIFWIQQTSQQDIDAIENNPKAMAFRILEIICAEWLTLSRYITARLGQIEWEIESPKWFDIQKQELQRESINFNMSLKKLHTWRRRLPTYSAMVADTRAKLFPDSSPGSKRRDCIDDLQKDFAIVADHIKDLLSRTERIAAVATAVAAIEESRRAIEQNKTLGRLTYLAVIFAPLSFVSSFFSMSTNVSELTGTIWIYFCVAIPVSLLVYLIVDKNWTNNFGVVYDRARGAREKIKLVTPGVGK</sequence>
<keyword evidence="2 5" id="KW-0812">Transmembrane</keyword>
<comment type="caution">
    <text evidence="6">The sequence shown here is derived from an EMBL/GenBank/DDBJ whole genome shotgun (WGS) entry which is preliminary data.</text>
</comment>
<dbReference type="InterPro" id="IPR002523">
    <property type="entry name" value="MgTranspt_CorA/ZnTranspt_ZntB"/>
</dbReference>
<dbReference type="EMBL" id="JBANMG010000007">
    <property type="protein sequence ID" value="KAK6950908.1"/>
    <property type="molecule type" value="Genomic_DNA"/>
</dbReference>
<keyword evidence="7" id="KW-1185">Reference proteome</keyword>
<evidence type="ECO:0000313" key="7">
    <source>
        <dbReference type="Proteomes" id="UP001369815"/>
    </source>
</evidence>
<dbReference type="GO" id="GO:0005886">
    <property type="term" value="C:plasma membrane"/>
    <property type="evidence" value="ECO:0007669"/>
    <property type="project" value="UniProtKB-SubCell"/>
</dbReference>
<evidence type="ECO:0000256" key="4">
    <source>
        <dbReference type="ARBA" id="ARBA00023136"/>
    </source>
</evidence>
<feature type="transmembrane region" description="Helical" evidence="5">
    <location>
        <begin position="498"/>
        <end position="519"/>
    </location>
</feature>
<feature type="transmembrane region" description="Helical" evidence="5">
    <location>
        <begin position="531"/>
        <end position="549"/>
    </location>
</feature>
<proteinExistence type="predicted"/>
<organism evidence="6 7">
    <name type="scientific">Daldinia eschscholtzii</name>
    <dbReference type="NCBI Taxonomy" id="292717"/>
    <lineage>
        <taxon>Eukaryota</taxon>
        <taxon>Fungi</taxon>
        <taxon>Dikarya</taxon>
        <taxon>Ascomycota</taxon>
        <taxon>Pezizomycotina</taxon>
        <taxon>Sordariomycetes</taxon>
        <taxon>Xylariomycetidae</taxon>
        <taxon>Xylariales</taxon>
        <taxon>Hypoxylaceae</taxon>
        <taxon>Daldinia</taxon>
    </lineage>
</organism>